<reference evidence="2 3" key="1">
    <citation type="journal article" date="2012" name="Genome Biol.">
        <title>Genome and low-iron response of an oceanic diatom adapted to chronic iron limitation.</title>
        <authorList>
            <person name="Lommer M."/>
            <person name="Specht M."/>
            <person name="Roy A.S."/>
            <person name="Kraemer L."/>
            <person name="Andreson R."/>
            <person name="Gutowska M.A."/>
            <person name="Wolf J."/>
            <person name="Bergner S.V."/>
            <person name="Schilhabel M.B."/>
            <person name="Klostermeier U.C."/>
            <person name="Beiko R.G."/>
            <person name="Rosenstiel P."/>
            <person name="Hippler M."/>
            <person name="Laroche J."/>
        </authorList>
    </citation>
    <scope>NUCLEOTIDE SEQUENCE [LARGE SCALE GENOMIC DNA]</scope>
    <source>
        <strain evidence="2 3">CCMP1005</strain>
    </source>
</reference>
<gene>
    <name evidence="2" type="ORF">THAOC_19373</name>
</gene>
<evidence type="ECO:0000313" key="3">
    <source>
        <dbReference type="Proteomes" id="UP000266841"/>
    </source>
</evidence>
<evidence type="ECO:0000256" key="1">
    <source>
        <dbReference type="SAM" id="MobiDB-lite"/>
    </source>
</evidence>
<feature type="region of interest" description="Disordered" evidence="1">
    <location>
        <begin position="388"/>
        <end position="416"/>
    </location>
</feature>
<comment type="caution">
    <text evidence="2">The sequence shown here is derived from an EMBL/GenBank/DDBJ whole genome shotgun (WGS) entry which is preliminary data.</text>
</comment>
<proteinExistence type="predicted"/>
<evidence type="ECO:0000313" key="2">
    <source>
        <dbReference type="EMBL" id="EJK60295.1"/>
    </source>
</evidence>
<accession>K0S4X3</accession>
<feature type="region of interest" description="Disordered" evidence="1">
    <location>
        <begin position="21"/>
        <end position="84"/>
    </location>
</feature>
<dbReference type="EMBL" id="AGNL01021270">
    <property type="protein sequence ID" value="EJK60295.1"/>
    <property type="molecule type" value="Genomic_DNA"/>
</dbReference>
<organism evidence="2 3">
    <name type="scientific">Thalassiosira oceanica</name>
    <name type="common">Marine diatom</name>
    <dbReference type="NCBI Taxonomy" id="159749"/>
    <lineage>
        <taxon>Eukaryota</taxon>
        <taxon>Sar</taxon>
        <taxon>Stramenopiles</taxon>
        <taxon>Ochrophyta</taxon>
        <taxon>Bacillariophyta</taxon>
        <taxon>Coscinodiscophyceae</taxon>
        <taxon>Thalassiosirophycidae</taxon>
        <taxon>Thalassiosirales</taxon>
        <taxon>Thalassiosiraceae</taxon>
        <taxon>Thalassiosira</taxon>
    </lineage>
</organism>
<sequence>LKWDVDERNLRQTVTFDDDELDKACEPSDSLDPELDRLSFDDNELDKACDPSDPLDPEAPHAEPPQPDLHTCNLPSSGPPGQIIQTVSFDKDKLDRKARELSDPLDPEALHAEPPQAGPNILPEGPPEQNDANVPPLPTINMITTRERWSGRRQGLSCSAECPLHADGSIGSVHGLRRPKKPSMHHLTSICQLQCARDSRDPVFRAAGSLRFLPMGIAREDRYVSEQISAEQWGAAMEDEVAIRVHGVIPLPMVSDCPPRLDSESEPILTGPGIQCLVSFFIWGKNRTLAQLMEGYNRRKASFPRTKPANTARPCAGPARSPLLPSVPPRGSQARGPPVDVGDLSREKDRQRKIRFVVGPLLLARSLNWSALAVCLCLVASAHHSHSQQQTSATYARGSSAGPRIHYLDAPQTQPSSARLQRQQAGRGRLKPGVRQNSVTTALGARRFLGLPLRNATCLLASTPCSSAFNQLWRWGPVRVWQWKQVKEGFVSPDVFHCP</sequence>
<keyword evidence="3" id="KW-1185">Reference proteome</keyword>
<feature type="region of interest" description="Disordered" evidence="1">
    <location>
        <begin position="102"/>
        <end position="136"/>
    </location>
</feature>
<dbReference type="Proteomes" id="UP000266841">
    <property type="component" value="Unassembled WGS sequence"/>
</dbReference>
<feature type="non-terminal residue" evidence="2">
    <location>
        <position position="1"/>
    </location>
</feature>
<dbReference type="AlphaFoldDB" id="K0S4X3"/>
<protein>
    <submittedName>
        <fullName evidence="2">Uncharacterized protein</fullName>
    </submittedName>
</protein>
<name>K0S4X3_THAOC</name>
<feature type="compositionally biased region" description="Basic and acidic residues" evidence="1">
    <location>
        <begin position="34"/>
        <end position="50"/>
    </location>
</feature>
<feature type="region of interest" description="Disordered" evidence="1">
    <location>
        <begin position="302"/>
        <end position="346"/>
    </location>
</feature>